<organism evidence="2 3">
    <name type="scientific">Propionivibrio dicarboxylicus</name>
    <dbReference type="NCBI Taxonomy" id="83767"/>
    <lineage>
        <taxon>Bacteria</taxon>
        <taxon>Pseudomonadati</taxon>
        <taxon>Pseudomonadota</taxon>
        <taxon>Betaproteobacteria</taxon>
        <taxon>Rhodocyclales</taxon>
        <taxon>Rhodocyclaceae</taxon>
        <taxon>Propionivibrio</taxon>
    </lineage>
</organism>
<dbReference type="Gene3D" id="3.20.20.150">
    <property type="entry name" value="Divalent-metal-dependent TIM barrel enzymes"/>
    <property type="match status" value="1"/>
</dbReference>
<reference evidence="2 3" key="1">
    <citation type="submission" date="2016-10" db="EMBL/GenBank/DDBJ databases">
        <authorList>
            <person name="de Groot N.N."/>
        </authorList>
    </citation>
    <scope>NUCLEOTIDE SEQUENCE [LARGE SCALE GENOMIC DNA]</scope>
    <source>
        <strain evidence="2 3">DSM 5885</strain>
    </source>
</reference>
<evidence type="ECO:0000313" key="2">
    <source>
        <dbReference type="EMBL" id="SDI09932.1"/>
    </source>
</evidence>
<dbReference type="InterPro" id="IPR036237">
    <property type="entry name" value="Xyl_isomerase-like_sf"/>
</dbReference>
<dbReference type="AlphaFoldDB" id="A0A1G8HTR1"/>
<evidence type="ECO:0000313" key="3">
    <source>
        <dbReference type="Proteomes" id="UP000198607"/>
    </source>
</evidence>
<keyword evidence="2" id="KW-0413">Isomerase</keyword>
<accession>A0A1G8HTR1</accession>
<dbReference type="SUPFAM" id="SSF51658">
    <property type="entry name" value="Xylose isomerase-like"/>
    <property type="match status" value="1"/>
</dbReference>
<keyword evidence="3" id="KW-1185">Reference proteome</keyword>
<proteinExistence type="predicted"/>
<dbReference type="OrthoDB" id="9072761at2"/>
<dbReference type="PANTHER" id="PTHR12110">
    <property type="entry name" value="HYDROXYPYRUVATE ISOMERASE"/>
    <property type="match status" value="1"/>
</dbReference>
<dbReference type="RefSeq" id="WP_091938571.1">
    <property type="nucleotide sequence ID" value="NZ_FNCY01000013.1"/>
</dbReference>
<dbReference type="Pfam" id="PF01261">
    <property type="entry name" value="AP_endonuc_2"/>
    <property type="match status" value="1"/>
</dbReference>
<dbReference type="InterPro" id="IPR013022">
    <property type="entry name" value="Xyl_isomerase-like_TIM-brl"/>
</dbReference>
<name>A0A1G8HTR1_9RHOO</name>
<dbReference type="EMBL" id="FNCY01000013">
    <property type="protein sequence ID" value="SDI09932.1"/>
    <property type="molecule type" value="Genomic_DNA"/>
</dbReference>
<feature type="domain" description="Xylose isomerase-like TIM barrel" evidence="1">
    <location>
        <begin position="23"/>
        <end position="242"/>
    </location>
</feature>
<protein>
    <submittedName>
        <fullName evidence="2">Sugar phosphate isomerase/epimerase</fullName>
    </submittedName>
</protein>
<sequence length="282" mass="31642">MAYQYSLAHLTALGCPPPELAYVAARAGYDFFSPRLIYMGLPGEPNYALADNPEMLRQTKRAMASTGIRVHDIELARIYDDMHPTKYLPAMEVAAELGAKAVLSSVWTTNLDYATEKFAEVCDLARPFGFTVDLEFVPIAGINNLAGAAKMLRDVNRSNAGLMIDMHHFHRSHDNPEDLDRLPREWFHFAHLCDAQGEIPSDRDEFIRIMRGERLYVGEGGIDIANILKRIPSSIISIELPHLARAQEFGFAEHAFRCLESAKHYVKEHLPESLQPKLHGAA</sequence>
<dbReference type="PANTHER" id="PTHR12110:SF48">
    <property type="entry name" value="BLL3656 PROTEIN"/>
    <property type="match status" value="1"/>
</dbReference>
<dbReference type="Proteomes" id="UP000198607">
    <property type="component" value="Unassembled WGS sequence"/>
</dbReference>
<gene>
    <name evidence="2" type="ORF">SAMN05660652_02842</name>
</gene>
<evidence type="ECO:0000259" key="1">
    <source>
        <dbReference type="Pfam" id="PF01261"/>
    </source>
</evidence>
<dbReference type="InterPro" id="IPR050312">
    <property type="entry name" value="IolE/XylAMocC-like"/>
</dbReference>
<dbReference type="GO" id="GO:0016853">
    <property type="term" value="F:isomerase activity"/>
    <property type="evidence" value="ECO:0007669"/>
    <property type="project" value="UniProtKB-KW"/>
</dbReference>
<dbReference type="STRING" id="83767.SAMN05660652_02842"/>